<organism evidence="2 3">
    <name type="scientific">Cryptolaemus montrouzieri</name>
    <dbReference type="NCBI Taxonomy" id="559131"/>
    <lineage>
        <taxon>Eukaryota</taxon>
        <taxon>Metazoa</taxon>
        <taxon>Ecdysozoa</taxon>
        <taxon>Arthropoda</taxon>
        <taxon>Hexapoda</taxon>
        <taxon>Insecta</taxon>
        <taxon>Pterygota</taxon>
        <taxon>Neoptera</taxon>
        <taxon>Endopterygota</taxon>
        <taxon>Coleoptera</taxon>
        <taxon>Polyphaga</taxon>
        <taxon>Cucujiformia</taxon>
        <taxon>Coccinelloidea</taxon>
        <taxon>Coccinellidae</taxon>
        <taxon>Scymninae</taxon>
        <taxon>Scymnini</taxon>
        <taxon>Cryptolaemus</taxon>
    </lineage>
</organism>
<keyword evidence="3" id="KW-1185">Reference proteome</keyword>
<evidence type="ECO:0000313" key="3">
    <source>
        <dbReference type="Proteomes" id="UP001516400"/>
    </source>
</evidence>
<proteinExistence type="predicted"/>
<evidence type="ECO:0000256" key="1">
    <source>
        <dbReference type="SAM" id="MobiDB-lite"/>
    </source>
</evidence>
<evidence type="ECO:0000313" key="2">
    <source>
        <dbReference type="EMBL" id="KAL3267931.1"/>
    </source>
</evidence>
<comment type="caution">
    <text evidence="2">The sequence shown here is derived from an EMBL/GenBank/DDBJ whole genome shotgun (WGS) entry which is preliminary data.</text>
</comment>
<name>A0ABD2MNE0_9CUCU</name>
<dbReference type="AlphaFoldDB" id="A0ABD2MNE0"/>
<gene>
    <name evidence="2" type="ORF">HHI36_007070</name>
</gene>
<reference evidence="2 3" key="1">
    <citation type="journal article" date="2021" name="BMC Biol.">
        <title>Horizontally acquired antibacterial genes associated with adaptive radiation of ladybird beetles.</title>
        <authorList>
            <person name="Li H.S."/>
            <person name="Tang X.F."/>
            <person name="Huang Y.H."/>
            <person name="Xu Z.Y."/>
            <person name="Chen M.L."/>
            <person name="Du X.Y."/>
            <person name="Qiu B.Y."/>
            <person name="Chen P.T."/>
            <person name="Zhang W."/>
            <person name="Slipinski A."/>
            <person name="Escalona H.E."/>
            <person name="Waterhouse R.M."/>
            <person name="Zwick A."/>
            <person name="Pang H."/>
        </authorList>
    </citation>
    <scope>NUCLEOTIDE SEQUENCE [LARGE SCALE GENOMIC DNA]</scope>
    <source>
        <strain evidence="2">SYSU2018</strain>
    </source>
</reference>
<protein>
    <submittedName>
        <fullName evidence="2">Uncharacterized protein</fullName>
    </submittedName>
</protein>
<dbReference type="Proteomes" id="UP001516400">
    <property type="component" value="Unassembled WGS sequence"/>
</dbReference>
<sequence length="107" mass="12332">MVSAAAAQVFSGTAPMDLLAEEKRKVEEKQQLLLQNMRGGDVLECARCRSKINELSELLSVRELVIRHLIDEPNKWQKGARIISDIVKAKERDDRENQREDRNEEED</sequence>
<feature type="region of interest" description="Disordered" evidence="1">
    <location>
        <begin position="87"/>
        <end position="107"/>
    </location>
</feature>
<accession>A0ABD2MNE0</accession>
<dbReference type="EMBL" id="JABFTP020000021">
    <property type="protein sequence ID" value="KAL3267931.1"/>
    <property type="molecule type" value="Genomic_DNA"/>
</dbReference>